<dbReference type="Proteomes" id="UP000317078">
    <property type="component" value="Unassembled WGS sequence"/>
</dbReference>
<evidence type="ECO:0000313" key="4">
    <source>
        <dbReference type="EMBL" id="TPG57468.1"/>
    </source>
</evidence>
<dbReference type="PANTHER" id="PTHR47191">
    <property type="entry name" value="OS05G0170800 PROTEIN"/>
    <property type="match status" value="1"/>
</dbReference>
<proteinExistence type="inferred from homology"/>
<dbReference type="OrthoDB" id="9795226at2"/>
<evidence type="ECO:0000256" key="1">
    <source>
        <dbReference type="ARBA" id="ARBA00017693"/>
    </source>
</evidence>
<dbReference type="InterPro" id="IPR023065">
    <property type="entry name" value="Uncharacterised_ApaG"/>
</dbReference>
<organism evidence="4 5">
    <name type="scientific">Muricoccus nepalensis</name>
    <dbReference type="NCBI Taxonomy" id="1854500"/>
    <lineage>
        <taxon>Bacteria</taxon>
        <taxon>Pseudomonadati</taxon>
        <taxon>Pseudomonadota</taxon>
        <taxon>Alphaproteobacteria</taxon>
        <taxon>Acetobacterales</taxon>
        <taxon>Roseomonadaceae</taxon>
        <taxon>Muricoccus</taxon>
    </lineage>
</organism>
<dbReference type="PROSITE" id="PS51087">
    <property type="entry name" value="APAG"/>
    <property type="match status" value="1"/>
</dbReference>
<evidence type="ECO:0000313" key="5">
    <source>
        <dbReference type="Proteomes" id="UP000317078"/>
    </source>
</evidence>
<dbReference type="Pfam" id="PF04379">
    <property type="entry name" value="DUF525"/>
    <property type="match status" value="1"/>
</dbReference>
<dbReference type="RefSeq" id="WP_140882946.1">
    <property type="nucleotide sequence ID" value="NZ_RCZP01000008.1"/>
</dbReference>
<gene>
    <name evidence="2 4" type="primary">apaG</name>
    <name evidence="4" type="ORF">EAH89_11120</name>
</gene>
<dbReference type="Gene3D" id="2.60.40.1470">
    <property type="entry name" value="ApaG domain"/>
    <property type="match status" value="1"/>
</dbReference>
<reference evidence="4 5" key="1">
    <citation type="journal article" date="2019" name="Environ. Microbiol.">
        <title>Species interactions and distinct microbial communities in high Arctic permafrost affected cryosols are associated with the CH4 and CO2 gas fluxes.</title>
        <authorList>
            <person name="Altshuler I."/>
            <person name="Hamel J."/>
            <person name="Turney S."/>
            <person name="Magnuson E."/>
            <person name="Levesque R."/>
            <person name="Greer C."/>
            <person name="Whyte L.G."/>
        </authorList>
    </citation>
    <scope>NUCLEOTIDE SEQUENCE [LARGE SCALE GENOMIC DNA]</scope>
    <source>
        <strain evidence="4 5">S9.3B</strain>
    </source>
</reference>
<dbReference type="SUPFAM" id="SSF110069">
    <property type="entry name" value="ApaG-like"/>
    <property type="match status" value="1"/>
</dbReference>
<sequence length="136" mass="14859">MSEPGAFTAVTRGLRVTVRSFYLVDQSDLEEGRHVWAYRVRIANEGRDTVQLLKRSWTITDALGRTQHVHGDGVVGEQPVLEPGEVFEYTSGTPLATPSGFMRGTYHMVVAASGEPFDAEIPAFSLDSPHGRGALN</sequence>
<dbReference type="InterPro" id="IPR050718">
    <property type="entry name" value="ApaG-like"/>
</dbReference>
<dbReference type="InterPro" id="IPR007474">
    <property type="entry name" value="ApaG_domain"/>
</dbReference>
<dbReference type="HAMAP" id="MF_00791">
    <property type="entry name" value="ApaG"/>
    <property type="match status" value="1"/>
</dbReference>
<dbReference type="PANTHER" id="PTHR47191:SF2">
    <property type="entry name" value="OS05G0170800 PROTEIN"/>
    <property type="match status" value="1"/>
</dbReference>
<protein>
    <recommendedName>
        <fullName evidence="1 2">Protein ApaG</fullName>
    </recommendedName>
</protein>
<evidence type="ECO:0000256" key="2">
    <source>
        <dbReference type="HAMAP-Rule" id="MF_00791"/>
    </source>
</evidence>
<dbReference type="NCBIfam" id="NF003967">
    <property type="entry name" value="PRK05461.1"/>
    <property type="match status" value="1"/>
</dbReference>
<accession>A0A502G6I6</accession>
<keyword evidence="5" id="KW-1185">Reference proteome</keyword>
<feature type="domain" description="ApaG" evidence="3">
    <location>
        <begin position="8"/>
        <end position="133"/>
    </location>
</feature>
<name>A0A502G6I6_9PROT</name>
<dbReference type="EMBL" id="RCZP01000008">
    <property type="protein sequence ID" value="TPG57468.1"/>
    <property type="molecule type" value="Genomic_DNA"/>
</dbReference>
<dbReference type="AlphaFoldDB" id="A0A502G6I6"/>
<dbReference type="InterPro" id="IPR036767">
    <property type="entry name" value="ApaG_sf"/>
</dbReference>
<evidence type="ECO:0000259" key="3">
    <source>
        <dbReference type="PROSITE" id="PS51087"/>
    </source>
</evidence>
<comment type="caution">
    <text evidence="4">The sequence shown here is derived from an EMBL/GenBank/DDBJ whole genome shotgun (WGS) entry which is preliminary data.</text>
</comment>